<reference evidence="2" key="1">
    <citation type="journal article" date="2019" name="Int. J. Syst. Evol. Microbiol.">
        <title>The Global Catalogue of Microorganisms (GCM) 10K type strain sequencing project: providing services to taxonomists for standard genome sequencing and annotation.</title>
        <authorList>
            <consortium name="The Broad Institute Genomics Platform"/>
            <consortium name="The Broad Institute Genome Sequencing Center for Infectious Disease"/>
            <person name="Wu L."/>
            <person name="Ma J."/>
        </authorList>
    </citation>
    <scope>NUCLEOTIDE SEQUENCE [LARGE SCALE GENOMIC DNA]</scope>
    <source>
        <strain evidence="2">CGMCC 1.15643</strain>
    </source>
</reference>
<sequence>MVDSFCAGGLTRRASFALPHRPACRFRAAIERFLALEKRIILIQPFLKSMDDLRLAEAP</sequence>
<comment type="caution">
    <text evidence="1">The sequence shown here is derived from an EMBL/GenBank/DDBJ whole genome shotgun (WGS) entry which is preliminary data.</text>
</comment>
<organism evidence="1 2">
    <name type="scientific">Bosea minatitlanensis</name>
    <dbReference type="NCBI Taxonomy" id="128782"/>
    <lineage>
        <taxon>Bacteria</taxon>
        <taxon>Pseudomonadati</taxon>
        <taxon>Pseudomonadota</taxon>
        <taxon>Alphaproteobacteria</taxon>
        <taxon>Hyphomicrobiales</taxon>
        <taxon>Boseaceae</taxon>
        <taxon>Bosea</taxon>
    </lineage>
</organism>
<dbReference type="RefSeq" id="WP_158447058.1">
    <property type="nucleotide sequence ID" value="NZ_JAOAOS010000004.1"/>
</dbReference>
<gene>
    <name evidence="1" type="ORF">ACFPK2_12475</name>
</gene>
<evidence type="ECO:0000313" key="1">
    <source>
        <dbReference type="EMBL" id="MFC5293804.1"/>
    </source>
</evidence>
<protein>
    <submittedName>
        <fullName evidence="1">Uncharacterized protein</fullName>
    </submittedName>
</protein>
<evidence type="ECO:0000313" key="2">
    <source>
        <dbReference type="Proteomes" id="UP001595976"/>
    </source>
</evidence>
<name>A0ABW0F6Z5_9HYPH</name>
<keyword evidence="2" id="KW-1185">Reference proteome</keyword>
<proteinExistence type="predicted"/>
<dbReference type="EMBL" id="JBHSLI010000004">
    <property type="protein sequence ID" value="MFC5293804.1"/>
    <property type="molecule type" value="Genomic_DNA"/>
</dbReference>
<dbReference type="Proteomes" id="UP001595976">
    <property type="component" value="Unassembled WGS sequence"/>
</dbReference>
<accession>A0ABW0F6Z5</accession>